<keyword evidence="6 15" id="KW-0347">Helicase</keyword>
<dbReference type="InterPro" id="IPR045028">
    <property type="entry name" value="DinG/Rad3-like"/>
</dbReference>
<evidence type="ECO:0000256" key="12">
    <source>
        <dbReference type="ARBA" id="ARBA00023235"/>
    </source>
</evidence>
<accession>A0ABT9BZZ6</accession>
<dbReference type="GO" id="GO:0003678">
    <property type="term" value="F:DNA helicase activity"/>
    <property type="evidence" value="ECO:0007669"/>
    <property type="project" value="UniProtKB-EC"/>
</dbReference>
<keyword evidence="1" id="KW-0004">4Fe-4S</keyword>
<dbReference type="InterPro" id="IPR006554">
    <property type="entry name" value="Helicase-like_DEXD_c2"/>
</dbReference>
<dbReference type="InterPro" id="IPR014013">
    <property type="entry name" value="Helic_SF1/SF2_ATP-bd_DinG/Rad3"/>
</dbReference>
<keyword evidence="2" id="KW-0479">Metal-binding</keyword>
<evidence type="ECO:0000256" key="8">
    <source>
        <dbReference type="ARBA" id="ARBA00023004"/>
    </source>
</evidence>
<keyword evidence="10" id="KW-0238">DNA-binding</keyword>
<keyword evidence="7" id="KW-0067">ATP-binding</keyword>
<keyword evidence="3" id="KW-0547">Nucleotide-binding</keyword>
<dbReference type="SUPFAM" id="SSF52540">
    <property type="entry name" value="P-loop containing nucleoside triphosphate hydrolases"/>
    <property type="match status" value="2"/>
</dbReference>
<dbReference type="Proteomes" id="UP001228019">
    <property type="component" value="Unassembled WGS sequence"/>
</dbReference>
<dbReference type="PANTHER" id="PTHR11472">
    <property type="entry name" value="DNA REPAIR DEAD HELICASE RAD3/XP-D SUBFAMILY MEMBER"/>
    <property type="match status" value="1"/>
</dbReference>
<name>A0ABT9BZZ6_9PSED</name>
<evidence type="ECO:0000256" key="4">
    <source>
        <dbReference type="ARBA" id="ARBA00022763"/>
    </source>
</evidence>
<keyword evidence="4" id="KW-0227">DNA damage</keyword>
<dbReference type="InterPro" id="IPR010614">
    <property type="entry name" value="RAD3-like_helicase_DEAD"/>
</dbReference>
<dbReference type="InterPro" id="IPR042493">
    <property type="entry name" value="XPD_DNA_FeS"/>
</dbReference>
<sequence length="768" mass="85048">MSAAPGYSIAVRALCEFTAKVGDLDLRFTPSPTALEGMAGHRTVASRRSEAYQAEVSLEGQYQALTVKGRADGYDPLRNCLEEVKTYRGDLARQPANHRQLHWAQAKIYGWLMCHALQLARIDVALVYFDVASEKETCLTQGFEAGELQAFFEAQCALFLAWAEQEMAHRHARDLGAQTLVFPHAGFRPGQRHLAESVFKAVSTGRCLMAQAPTGIGKTVGTLFPMLKALAPQHLDKVFFLTAKTPGRKLALDAARVITRSAPTMPLRVLEMIARDKACEHPDKACHGESCPLARGFYDRLPAAREAASQVTLLDQAALREVALAHEVCPYYLSQEMARWADVVVADYNYYFDFSALLFGLAQANGWKVATLVDEAHNLVERGRQMYSATLDQSGLAAVRKTAPEALKKPLERVNRQWNALHAPQVAAYQAHGQLPDKFLQALGTCTTAIGDYLNEHPQGLDGDLQAFYFDALQFGRVAESFDEQFLFDIHKREFGRQRSASTLCLRNVVPAGFLRPRLTAARASVLFSATLSPRHYYADLLGTPADTVWIDVESPFRADQLDVQVVSRISTRFAHRQASLEPIVALMARQFSARPGNYLAFFSSFDYLQQVAGLFAERHPGIATWTQSRGMGEAPRQAFLERFMEHSQGIGFAVLGGAFGEGIDLPGSRLIGAFIATLGLAQLNPVNEQIKQRMAAIFGDGYDYTYLYPGLQKVVQAAGRVIRTQQDHGVVMLIDDRFGEAQVQRLLPRWWAVNAEHPPTAPFQAAH</sequence>
<dbReference type="RefSeq" id="WP_304554270.1">
    <property type="nucleotide sequence ID" value="NZ_JAUQOP010000013.1"/>
</dbReference>
<evidence type="ECO:0000259" key="14">
    <source>
        <dbReference type="PROSITE" id="PS51193"/>
    </source>
</evidence>
<dbReference type="GO" id="GO:0016787">
    <property type="term" value="F:hydrolase activity"/>
    <property type="evidence" value="ECO:0007669"/>
    <property type="project" value="UniProtKB-KW"/>
</dbReference>
<dbReference type="Gene3D" id="3.40.50.300">
    <property type="entry name" value="P-loop containing nucleotide triphosphate hydrolases"/>
    <property type="match status" value="2"/>
</dbReference>
<protein>
    <submittedName>
        <fullName evidence="15">ATP-dependent DNA helicase</fullName>
        <ecNumber evidence="15">3.6.4.12</ecNumber>
    </submittedName>
</protein>
<dbReference type="Pfam" id="PF13307">
    <property type="entry name" value="Helicase_C_2"/>
    <property type="match status" value="1"/>
</dbReference>
<reference evidence="15 16" key="1">
    <citation type="submission" date="2023-07" db="EMBL/GenBank/DDBJ databases">
        <title>Identification of four novel Pseudomonas species associated with bacterial leaf spot of cucurbits.</title>
        <authorList>
            <person name="Fullem K.R."/>
        </authorList>
    </citation>
    <scope>NUCLEOTIDE SEQUENCE [LARGE SCALE GENOMIC DNA]</scope>
    <source>
        <strain evidence="15 16">K18</strain>
    </source>
</reference>
<evidence type="ECO:0000256" key="9">
    <source>
        <dbReference type="ARBA" id="ARBA00023014"/>
    </source>
</evidence>
<evidence type="ECO:0000256" key="11">
    <source>
        <dbReference type="ARBA" id="ARBA00023204"/>
    </source>
</evidence>
<comment type="caution">
    <text evidence="15">The sequence shown here is derived from an EMBL/GenBank/DDBJ whole genome shotgun (WGS) entry which is preliminary data.</text>
</comment>
<evidence type="ECO:0000256" key="1">
    <source>
        <dbReference type="ARBA" id="ARBA00022485"/>
    </source>
</evidence>
<feature type="domain" description="Helicase ATP-binding" evidence="14">
    <location>
        <begin position="177"/>
        <end position="429"/>
    </location>
</feature>
<gene>
    <name evidence="15" type="ORF">Q6A48_11700</name>
</gene>
<evidence type="ECO:0000256" key="7">
    <source>
        <dbReference type="ARBA" id="ARBA00022840"/>
    </source>
</evidence>
<dbReference type="PROSITE" id="PS51193">
    <property type="entry name" value="HELICASE_ATP_BIND_2"/>
    <property type="match status" value="1"/>
</dbReference>
<dbReference type="SMART" id="SM00488">
    <property type="entry name" value="DEXDc2"/>
    <property type="match status" value="1"/>
</dbReference>
<keyword evidence="16" id="KW-1185">Reference proteome</keyword>
<evidence type="ECO:0000256" key="5">
    <source>
        <dbReference type="ARBA" id="ARBA00022801"/>
    </source>
</evidence>
<keyword evidence="9" id="KW-0411">Iron-sulfur</keyword>
<evidence type="ECO:0000256" key="10">
    <source>
        <dbReference type="ARBA" id="ARBA00023125"/>
    </source>
</evidence>
<evidence type="ECO:0000313" key="15">
    <source>
        <dbReference type="EMBL" id="MDO7897549.1"/>
    </source>
</evidence>
<dbReference type="PANTHER" id="PTHR11472:SF34">
    <property type="entry name" value="REGULATOR OF TELOMERE ELONGATION HELICASE 1"/>
    <property type="match status" value="1"/>
</dbReference>
<organism evidence="15 16">
    <name type="scientific">Pseudomonas citrulli</name>
    <dbReference type="NCBI Taxonomy" id="3064347"/>
    <lineage>
        <taxon>Bacteria</taxon>
        <taxon>Pseudomonadati</taxon>
        <taxon>Pseudomonadota</taxon>
        <taxon>Gammaproteobacteria</taxon>
        <taxon>Pseudomonadales</taxon>
        <taxon>Pseudomonadaceae</taxon>
        <taxon>Pseudomonas</taxon>
    </lineage>
</organism>
<dbReference type="EMBL" id="JAUQOP010000013">
    <property type="protein sequence ID" value="MDO7897549.1"/>
    <property type="molecule type" value="Genomic_DNA"/>
</dbReference>
<dbReference type="Gene3D" id="1.10.30.20">
    <property type="entry name" value="Bacterial XPD DNA helicase, FeS cluster domain"/>
    <property type="match status" value="1"/>
</dbReference>
<keyword evidence="11" id="KW-0234">DNA repair</keyword>
<proteinExistence type="inferred from homology"/>
<evidence type="ECO:0000256" key="3">
    <source>
        <dbReference type="ARBA" id="ARBA00022741"/>
    </source>
</evidence>
<comment type="similarity">
    <text evidence="13">Belongs to the helicase family. DinG subfamily.</text>
</comment>
<keyword evidence="8" id="KW-0408">Iron</keyword>
<keyword evidence="5 15" id="KW-0378">Hydrolase</keyword>
<evidence type="ECO:0000256" key="13">
    <source>
        <dbReference type="ARBA" id="ARBA00038058"/>
    </source>
</evidence>
<dbReference type="SMART" id="SM00491">
    <property type="entry name" value="HELICc2"/>
    <property type="match status" value="1"/>
</dbReference>
<evidence type="ECO:0000256" key="6">
    <source>
        <dbReference type="ARBA" id="ARBA00022806"/>
    </source>
</evidence>
<dbReference type="Pfam" id="PF06733">
    <property type="entry name" value="DEAD_2"/>
    <property type="match status" value="1"/>
</dbReference>
<keyword evidence="12" id="KW-0413">Isomerase</keyword>
<evidence type="ECO:0000313" key="16">
    <source>
        <dbReference type="Proteomes" id="UP001228019"/>
    </source>
</evidence>
<dbReference type="Gene3D" id="1.10.275.40">
    <property type="match status" value="1"/>
</dbReference>
<evidence type="ECO:0000256" key="2">
    <source>
        <dbReference type="ARBA" id="ARBA00022723"/>
    </source>
</evidence>
<dbReference type="EC" id="3.6.4.12" evidence="15"/>
<dbReference type="InterPro" id="IPR027417">
    <property type="entry name" value="P-loop_NTPase"/>
</dbReference>
<dbReference type="InterPro" id="IPR006555">
    <property type="entry name" value="ATP-dep_Helicase_C"/>
</dbReference>